<feature type="transmembrane region" description="Helical" evidence="1">
    <location>
        <begin position="126"/>
        <end position="145"/>
    </location>
</feature>
<keyword evidence="1" id="KW-0472">Membrane</keyword>
<dbReference type="PROSITE" id="PS51820">
    <property type="entry name" value="PA14"/>
    <property type="match status" value="1"/>
</dbReference>
<evidence type="ECO:0000313" key="3">
    <source>
        <dbReference type="EMBL" id="AIE96722.1"/>
    </source>
</evidence>
<feature type="transmembrane region" description="Helical" evidence="1">
    <location>
        <begin position="77"/>
        <end position="105"/>
    </location>
</feature>
<keyword evidence="1" id="KW-1133">Transmembrane helix</keyword>
<dbReference type="EMBL" id="KF900487">
    <property type="protein sequence ID" value="AIE96722.1"/>
    <property type="molecule type" value="Genomic_DNA"/>
</dbReference>
<dbReference type="SMART" id="SM00758">
    <property type="entry name" value="PA14"/>
    <property type="match status" value="1"/>
</dbReference>
<name>A0A075G4J4_9EURY</name>
<feature type="domain" description="PA14" evidence="2">
    <location>
        <begin position="209"/>
        <end position="345"/>
    </location>
</feature>
<sequence>MSTYDKGSKPSGTGEYRQVPKDREIDSGLFTAACIVMTLGFPWVAFALAIWGVPGMWETTLLDGNHTPIAGAPSVNWGMGFLAILLTGFALYPWCYSTLFFTWAIRGKPNEARAAEQIGGIHLTHLGLIFFWLLFVGPGVYAWWWGMFGLGAEIGGWIWALFIPALILTGISIQGVFWGLFLIFYGTEGARNPSTSVAVTQPLTVVQINCGGGLSSEIWDNKDLSGEPKVSGVDPNIEINWGGSGPPGVGVDQFSIRWSGFLLPRETGSYTLETSNDDGVRLWLDGQLLIDEWYDQVGKHQATAELEAGAIYDFRMEYYENGGQAKAKLRWTKPDGTYEIVPCSVFSPTKPDTPSTVVLQAVKSGEILTDRLNWWED</sequence>
<dbReference type="InterPro" id="IPR037524">
    <property type="entry name" value="PA14/GLEYA"/>
</dbReference>
<accession>A0A075G4J4</accession>
<organism evidence="3">
    <name type="scientific">uncultured marine group II/III euryarchaeote AD1000_87_A06</name>
    <dbReference type="NCBI Taxonomy" id="1457817"/>
    <lineage>
        <taxon>Archaea</taxon>
        <taxon>Methanobacteriati</taxon>
        <taxon>Methanobacteriota</taxon>
        <taxon>environmental samples</taxon>
    </lineage>
</organism>
<keyword evidence="1" id="KW-0812">Transmembrane</keyword>
<dbReference type="AlphaFoldDB" id="A0A075G4J4"/>
<dbReference type="Gene3D" id="3.90.182.10">
    <property type="entry name" value="Toxin - Anthrax Protective Antigen,domain 1"/>
    <property type="match status" value="1"/>
</dbReference>
<dbReference type="SUPFAM" id="SSF56988">
    <property type="entry name" value="Anthrax protective antigen"/>
    <property type="match status" value="1"/>
</dbReference>
<evidence type="ECO:0000259" key="2">
    <source>
        <dbReference type="PROSITE" id="PS51820"/>
    </source>
</evidence>
<evidence type="ECO:0000256" key="1">
    <source>
        <dbReference type="SAM" id="Phobius"/>
    </source>
</evidence>
<dbReference type="InterPro" id="IPR011658">
    <property type="entry name" value="PA14_dom"/>
</dbReference>
<proteinExistence type="predicted"/>
<feature type="transmembrane region" description="Helical" evidence="1">
    <location>
        <begin position="29"/>
        <end position="57"/>
    </location>
</feature>
<protein>
    <submittedName>
        <fullName evidence="3">PA14 domain-containing protein (MshQ)</fullName>
    </submittedName>
</protein>
<gene>
    <name evidence="3" type="primary">mshQ</name>
</gene>
<dbReference type="Pfam" id="PF07691">
    <property type="entry name" value="PA14"/>
    <property type="match status" value="1"/>
</dbReference>
<reference evidence="3" key="1">
    <citation type="journal article" date="2014" name="Genome Biol. Evol.">
        <title>Pangenome evidence for extensive interdomain horizontal transfer affecting lineage core and shell genes in uncultured planktonic thaumarchaeota and euryarchaeota.</title>
        <authorList>
            <person name="Deschamps P."/>
            <person name="Zivanovic Y."/>
            <person name="Moreira D."/>
            <person name="Rodriguez-Valera F."/>
            <person name="Lopez-Garcia P."/>
        </authorList>
    </citation>
    <scope>NUCLEOTIDE SEQUENCE</scope>
</reference>
<feature type="transmembrane region" description="Helical" evidence="1">
    <location>
        <begin position="157"/>
        <end position="185"/>
    </location>
</feature>